<evidence type="ECO:0000313" key="3">
    <source>
        <dbReference type="Proteomes" id="UP000317650"/>
    </source>
</evidence>
<dbReference type="Pfam" id="PF14009">
    <property type="entry name" value="PADRE"/>
    <property type="match status" value="1"/>
</dbReference>
<keyword evidence="3" id="KW-1185">Reference proteome</keyword>
<feature type="compositionally biased region" description="Gly residues" evidence="1">
    <location>
        <begin position="213"/>
        <end position="223"/>
    </location>
</feature>
<dbReference type="Proteomes" id="UP000317650">
    <property type="component" value="Chromosome 8"/>
</dbReference>
<proteinExistence type="predicted"/>
<feature type="region of interest" description="Disordered" evidence="1">
    <location>
        <begin position="128"/>
        <end position="188"/>
    </location>
</feature>
<reference evidence="2 3" key="1">
    <citation type="journal article" date="2019" name="Nat. Plants">
        <title>Genome sequencing of Musa balbisiana reveals subgenome evolution and function divergence in polyploid bananas.</title>
        <authorList>
            <person name="Yao X."/>
        </authorList>
    </citation>
    <scope>NUCLEOTIDE SEQUENCE [LARGE SCALE GENOMIC DNA]</scope>
    <source>
        <strain evidence="3">cv. DH-PKW</strain>
        <tissue evidence="2">Leaves</tissue>
    </source>
</reference>
<gene>
    <name evidence="2" type="ORF">C4D60_Mb08t31020</name>
</gene>
<dbReference type="InterPro" id="IPR025322">
    <property type="entry name" value="PADRE_dom"/>
</dbReference>
<evidence type="ECO:0000313" key="2">
    <source>
        <dbReference type="EMBL" id="THU71009.1"/>
    </source>
</evidence>
<protein>
    <submittedName>
        <fullName evidence="2">Uncharacterized protein</fullName>
    </submittedName>
</protein>
<dbReference type="PANTHER" id="PTHR33413:SF1">
    <property type="entry name" value="EXPRESSED PROTEIN"/>
    <property type="match status" value="1"/>
</dbReference>
<feature type="compositionally biased region" description="Basic residues" evidence="1">
    <location>
        <begin position="133"/>
        <end position="144"/>
    </location>
</feature>
<feature type="region of interest" description="Disordered" evidence="1">
    <location>
        <begin position="202"/>
        <end position="242"/>
    </location>
</feature>
<comment type="caution">
    <text evidence="2">The sequence shown here is derived from an EMBL/GenBank/DDBJ whole genome shotgun (WGS) entry which is preliminary data.</text>
</comment>
<name>A0A4S8K7U8_MUSBA</name>
<dbReference type="AlphaFoldDB" id="A0A4S8K7U8"/>
<accession>A0A4S8K7U8</accession>
<organism evidence="2 3">
    <name type="scientific">Musa balbisiana</name>
    <name type="common">Banana</name>
    <dbReference type="NCBI Taxonomy" id="52838"/>
    <lineage>
        <taxon>Eukaryota</taxon>
        <taxon>Viridiplantae</taxon>
        <taxon>Streptophyta</taxon>
        <taxon>Embryophyta</taxon>
        <taxon>Tracheophyta</taxon>
        <taxon>Spermatophyta</taxon>
        <taxon>Magnoliopsida</taxon>
        <taxon>Liliopsida</taxon>
        <taxon>Zingiberales</taxon>
        <taxon>Musaceae</taxon>
        <taxon>Musa</taxon>
    </lineage>
</organism>
<dbReference type="PANTHER" id="PTHR33413">
    <property type="entry name" value="EXPRESSED PROTEIN"/>
    <property type="match status" value="1"/>
</dbReference>
<sequence length="242" mass="25746">MGNCQAAEAATVVIHHPGGKVERAYWSLIASQVMAANPGHYVAVIVDGYPSRHPPPALQSSTSSFRAYRSCSGSSSAGGTAPVKHLKLLRPDDALHIGHVYRLISFEEVVREFAWKRHVKLSRLLAKEEEKTRRPRRGHSRRGSCGRGGATTIAGARRRQSRNEGGSGAAEPDTSPATEQKEEEEAAMDAELEEVVRGMMTMGNATRSRASFGGVGGGGGGGAPARHGQWRPALQSIAEVGS</sequence>
<dbReference type="EMBL" id="PYDT01000002">
    <property type="protein sequence ID" value="THU71009.1"/>
    <property type="molecule type" value="Genomic_DNA"/>
</dbReference>
<evidence type="ECO:0000256" key="1">
    <source>
        <dbReference type="SAM" id="MobiDB-lite"/>
    </source>
</evidence>